<sequence>MQPVFSADQLDSRFSKSSQVYELLRNAIISLQLLPESALNEKDICAQLEISRTPLREAILQLAKENLIKIVPSDGTFVNRIVLREVLQGQLVRDTLEMRVTRLAARNFQSQFEKEFELALFKQRAAAERKEVDEFFALDNEFHHIICRCAGFGEVWQTIHYSTGQLDRVRRQAFALEQQFFMVLEEHEQMYESLRARDEEGIAKVFQIQLDSTFPSIEILRRERPELLLGGEDFNVSDIR</sequence>
<dbReference type="OrthoDB" id="9788098at2"/>
<dbReference type="EMBL" id="RJTH01000015">
    <property type="protein sequence ID" value="RUM20473.1"/>
    <property type="molecule type" value="Genomic_DNA"/>
</dbReference>
<protein>
    <submittedName>
        <fullName evidence="5">GntR family transcriptional regulator</fullName>
    </submittedName>
</protein>
<dbReference type="Proteomes" id="UP000278823">
    <property type="component" value="Unassembled WGS sequence"/>
</dbReference>
<reference evidence="6" key="1">
    <citation type="submission" date="2018-11" db="EMBL/GenBank/DDBJ databases">
        <title>Rhizobium chutanense sp. nov., isolated from root nodules of Phaseolus vulgaris in China.</title>
        <authorList>
            <person name="Huo Y."/>
        </authorList>
    </citation>
    <scope>NUCLEOTIDE SEQUENCE [LARGE SCALE GENOMIC DNA]</scope>
    <source>
        <strain evidence="6">CCBAU 65647</strain>
    </source>
</reference>
<dbReference type="SUPFAM" id="SSF46785">
    <property type="entry name" value="Winged helix' DNA-binding domain"/>
    <property type="match status" value="1"/>
</dbReference>
<dbReference type="AlphaFoldDB" id="A0A3S0T8E8"/>
<evidence type="ECO:0000256" key="2">
    <source>
        <dbReference type="ARBA" id="ARBA00023125"/>
    </source>
</evidence>
<dbReference type="InterPro" id="IPR036388">
    <property type="entry name" value="WH-like_DNA-bd_sf"/>
</dbReference>
<dbReference type="Pfam" id="PF00392">
    <property type="entry name" value="GntR"/>
    <property type="match status" value="1"/>
</dbReference>
<evidence type="ECO:0000259" key="4">
    <source>
        <dbReference type="PROSITE" id="PS50949"/>
    </source>
</evidence>
<keyword evidence="6" id="KW-1185">Reference proteome</keyword>
<dbReference type="Gene3D" id="1.10.10.10">
    <property type="entry name" value="Winged helix-like DNA-binding domain superfamily/Winged helix DNA-binding domain"/>
    <property type="match status" value="1"/>
</dbReference>
<dbReference type="PROSITE" id="PS50949">
    <property type="entry name" value="HTH_GNTR"/>
    <property type="match status" value="1"/>
</dbReference>
<evidence type="ECO:0000313" key="5">
    <source>
        <dbReference type="EMBL" id="RUM20473.1"/>
    </source>
</evidence>
<dbReference type="InterPro" id="IPR000524">
    <property type="entry name" value="Tscrpt_reg_HTH_GntR"/>
</dbReference>
<comment type="caution">
    <text evidence="5">The sequence shown here is derived from an EMBL/GenBank/DDBJ whole genome shotgun (WGS) entry which is preliminary data.</text>
</comment>
<dbReference type="InterPro" id="IPR036390">
    <property type="entry name" value="WH_DNA-bd_sf"/>
</dbReference>
<dbReference type="PANTHER" id="PTHR43537">
    <property type="entry name" value="TRANSCRIPTIONAL REGULATOR, GNTR FAMILY"/>
    <property type="match status" value="1"/>
</dbReference>
<evidence type="ECO:0000256" key="1">
    <source>
        <dbReference type="ARBA" id="ARBA00023015"/>
    </source>
</evidence>
<dbReference type="Pfam" id="PF07729">
    <property type="entry name" value="FCD"/>
    <property type="match status" value="1"/>
</dbReference>
<keyword evidence="2" id="KW-0238">DNA-binding</keyword>
<name>A0A3S0T8E8_9HYPH</name>
<gene>
    <name evidence="5" type="ORF">EFQ99_29550</name>
</gene>
<dbReference type="SUPFAM" id="SSF48008">
    <property type="entry name" value="GntR ligand-binding domain-like"/>
    <property type="match status" value="1"/>
</dbReference>
<organism evidence="5 6">
    <name type="scientific">Rhizobium vallis</name>
    <dbReference type="NCBI Taxonomy" id="634290"/>
    <lineage>
        <taxon>Bacteria</taxon>
        <taxon>Pseudomonadati</taxon>
        <taxon>Pseudomonadota</taxon>
        <taxon>Alphaproteobacteria</taxon>
        <taxon>Hyphomicrobiales</taxon>
        <taxon>Rhizobiaceae</taxon>
        <taxon>Rhizobium/Agrobacterium group</taxon>
        <taxon>Rhizobium</taxon>
    </lineage>
</organism>
<dbReference type="RefSeq" id="WP_126924692.1">
    <property type="nucleotide sequence ID" value="NZ_ML133699.1"/>
</dbReference>
<dbReference type="SMART" id="SM00345">
    <property type="entry name" value="HTH_GNTR"/>
    <property type="match status" value="1"/>
</dbReference>
<keyword evidence="1" id="KW-0805">Transcription regulation</keyword>
<proteinExistence type="predicted"/>
<keyword evidence="3" id="KW-0804">Transcription</keyword>
<dbReference type="InterPro" id="IPR011711">
    <property type="entry name" value="GntR_C"/>
</dbReference>
<dbReference type="SMART" id="SM00895">
    <property type="entry name" value="FCD"/>
    <property type="match status" value="1"/>
</dbReference>
<dbReference type="PANTHER" id="PTHR43537:SF6">
    <property type="entry name" value="HTH-TYPE TRANSCRIPTIONAL REPRESSOR RSPR"/>
    <property type="match status" value="1"/>
</dbReference>
<dbReference type="GO" id="GO:0003677">
    <property type="term" value="F:DNA binding"/>
    <property type="evidence" value="ECO:0007669"/>
    <property type="project" value="UniProtKB-KW"/>
</dbReference>
<accession>A0A3S0T8E8</accession>
<dbReference type="Gene3D" id="1.20.120.530">
    <property type="entry name" value="GntR ligand-binding domain-like"/>
    <property type="match status" value="1"/>
</dbReference>
<evidence type="ECO:0000313" key="6">
    <source>
        <dbReference type="Proteomes" id="UP000278823"/>
    </source>
</evidence>
<dbReference type="GO" id="GO:0003700">
    <property type="term" value="F:DNA-binding transcription factor activity"/>
    <property type="evidence" value="ECO:0007669"/>
    <property type="project" value="InterPro"/>
</dbReference>
<evidence type="ECO:0000256" key="3">
    <source>
        <dbReference type="ARBA" id="ARBA00023163"/>
    </source>
</evidence>
<dbReference type="CDD" id="cd07377">
    <property type="entry name" value="WHTH_GntR"/>
    <property type="match status" value="1"/>
</dbReference>
<dbReference type="InterPro" id="IPR008920">
    <property type="entry name" value="TF_FadR/GntR_C"/>
</dbReference>
<feature type="domain" description="HTH gntR-type" evidence="4">
    <location>
        <begin position="14"/>
        <end position="81"/>
    </location>
</feature>